<organism evidence="1 2">
    <name type="scientific">Paraburkholderia hiiakae</name>
    <dbReference type="NCBI Taxonomy" id="1081782"/>
    <lineage>
        <taxon>Bacteria</taxon>
        <taxon>Pseudomonadati</taxon>
        <taxon>Pseudomonadota</taxon>
        <taxon>Betaproteobacteria</taxon>
        <taxon>Burkholderiales</taxon>
        <taxon>Burkholderiaceae</taxon>
        <taxon>Paraburkholderia</taxon>
    </lineage>
</organism>
<reference evidence="1 2" key="1">
    <citation type="submission" date="2020-10" db="EMBL/GenBank/DDBJ databases">
        <authorList>
            <person name="Peeters C."/>
        </authorList>
    </citation>
    <scope>NUCLEOTIDE SEQUENCE [LARGE SCALE GENOMIC DNA]</scope>
    <source>
        <strain evidence="1 2">LMG 27952</strain>
    </source>
</reference>
<protein>
    <submittedName>
        <fullName evidence="1">Uncharacterized protein</fullName>
    </submittedName>
</protein>
<name>A0ABM8NTG1_9BURK</name>
<dbReference type="EMBL" id="CAJHCQ010000010">
    <property type="protein sequence ID" value="CAD6542674.1"/>
    <property type="molecule type" value="Genomic_DNA"/>
</dbReference>
<dbReference type="Proteomes" id="UP000656319">
    <property type="component" value="Unassembled WGS sequence"/>
</dbReference>
<accession>A0ABM8NTG1</accession>
<comment type="caution">
    <text evidence="1">The sequence shown here is derived from an EMBL/GenBank/DDBJ whole genome shotgun (WGS) entry which is preliminary data.</text>
</comment>
<evidence type="ECO:0000313" key="2">
    <source>
        <dbReference type="Proteomes" id="UP000656319"/>
    </source>
</evidence>
<dbReference type="RefSeq" id="WP_201697560.1">
    <property type="nucleotide sequence ID" value="NZ_CAJHCQ010000010.1"/>
</dbReference>
<sequence length="75" mass="8168">MTQLACGIWPLIEHGIKKYERERKPVALILHPAHVDEFARGSESSPAVLCGVSVIVSPLFSMAALSDKDGNTHEL</sequence>
<keyword evidence="2" id="KW-1185">Reference proteome</keyword>
<gene>
    <name evidence="1" type="ORF">LMG27952_03922</name>
</gene>
<proteinExistence type="predicted"/>
<evidence type="ECO:0000313" key="1">
    <source>
        <dbReference type="EMBL" id="CAD6542674.1"/>
    </source>
</evidence>